<dbReference type="GO" id="GO:0006355">
    <property type="term" value="P:regulation of DNA-templated transcription"/>
    <property type="evidence" value="ECO:0007669"/>
    <property type="project" value="TreeGrafter"/>
</dbReference>
<name>A0A9N8YP12_9GLOM</name>
<dbReference type="PANTHER" id="PTHR13360:SF1">
    <property type="entry name" value="ACTIVATING SIGNAL COINTEGRATOR 1 COMPLEX SUBUNIT 1"/>
    <property type="match status" value="1"/>
</dbReference>
<evidence type="ECO:0000256" key="1">
    <source>
        <dbReference type="PROSITE-ProRule" id="PRU00117"/>
    </source>
</evidence>
<dbReference type="AlphaFoldDB" id="A0A9N8YP12"/>
<dbReference type="InterPro" id="IPR004088">
    <property type="entry name" value="KH_dom_type_1"/>
</dbReference>
<organism evidence="4 5">
    <name type="scientific">Ambispora gerdemannii</name>
    <dbReference type="NCBI Taxonomy" id="144530"/>
    <lineage>
        <taxon>Eukaryota</taxon>
        <taxon>Fungi</taxon>
        <taxon>Fungi incertae sedis</taxon>
        <taxon>Mucoromycota</taxon>
        <taxon>Glomeromycotina</taxon>
        <taxon>Glomeromycetes</taxon>
        <taxon>Archaeosporales</taxon>
        <taxon>Ambisporaceae</taxon>
        <taxon>Ambispora</taxon>
    </lineage>
</organism>
<protein>
    <submittedName>
        <fullName evidence="4">5262_t:CDS:1</fullName>
    </submittedName>
</protein>
<evidence type="ECO:0000256" key="2">
    <source>
        <dbReference type="SAM" id="MobiDB-lite"/>
    </source>
</evidence>
<dbReference type="GO" id="GO:0003723">
    <property type="term" value="F:RNA binding"/>
    <property type="evidence" value="ECO:0007669"/>
    <property type="project" value="UniProtKB-UniRule"/>
</dbReference>
<dbReference type="OrthoDB" id="277832at2759"/>
<dbReference type="EMBL" id="CAJVPL010000101">
    <property type="protein sequence ID" value="CAG8446808.1"/>
    <property type="molecule type" value="Genomic_DNA"/>
</dbReference>
<dbReference type="InterPro" id="IPR004087">
    <property type="entry name" value="KH_dom"/>
</dbReference>
<dbReference type="SUPFAM" id="SSF55144">
    <property type="entry name" value="LigT-like"/>
    <property type="match status" value="1"/>
</dbReference>
<dbReference type="InterPro" id="IPR009210">
    <property type="entry name" value="ASCC1"/>
</dbReference>
<dbReference type="SMART" id="SM00322">
    <property type="entry name" value="KH"/>
    <property type="match status" value="1"/>
</dbReference>
<evidence type="ECO:0000259" key="3">
    <source>
        <dbReference type="SMART" id="SM00322"/>
    </source>
</evidence>
<gene>
    <name evidence="4" type="ORF">AGERDE_LOCUS1467</name>
</gene>
<dbReference type="GO" id="GO:0006307">
    <property type="term" value="P:DNA alkylation repair"/>
    <property type="evidence" value="ECO:0007669"/>
    <property type="project" value="InterPro"/>
</dbReference>
<keyword evidence="5" id="KW-1185">Reference proteome</keyword>
<feature type="domain" description="K Homology" evidence="3">
    <location>
        <begin position="58"/>
        <end position="128"/>
    </location>
</feature>
<dbReference type="Pfam" id="PF00013">
    <property type="entry name" value="KH_1"/>
    <property type="match status" value="1"/>
</dbReference>
<dbReference type="Gene3D" id="3.30.1370.10">
    <property type="entry name" value="K Homology domain, type 1"/>
    <property type="match status" value="1"/>
</dbReference>
<dbReference type="InterPro" id="IPR009097">
    <property type="entry name" value="Cyclic_Pdiesterase"/>
</dbReference>
<dbReference type="PROSITE" id="PS50084">
    <property type="entry name" value="KH_TYPE_1"/>
    <property type="match status" value="1"/>
</dbReference>
<dbReference type="SUPFAM" id="SSF54791">
    <property type="entry name" value="Eukaryotic type KH-domain (KH-domain type I)"/>
    <property type="match status" value="1"/>
</dbReference>
<proteinExistence type="predicted"/>
<dbReference type="Proteomes" id="UP000789831">
    <property type="component" value="Unassembled WGS sequence"/>
</dbReference>
<dbReference type="Gene3D" id="3.90.1140.10">
    <property type="entry name" value="Cyclic phosphodiesterase"/>
    <property type="match status" value="1"/>
</dbReference>
<dbReference type="InterPro" id="IPR019510">
    <property type="entry name" value="AKAP7-like_phosphoesterase"/>
</dbReference>
<sequence length="357" mass="39933">MENIDEKNSTTLLETNTSTEAGRAAVGRAMEGITLLNVNKRIYRIPTNTLPKDFVIKNQNELILKVADNKEIALLQRGFFSKGKGGKTLNSIQRETSTRIHCSRDVIEIRGTQKAIELAKSRIDEIVNASSNKIKATHFLSLPITDSHILRKVETFHSDVLSLSVPGIEPSILNNPSSLHITLGLLVLPRQEDVEGATRLLKELSSEIYDLVGTRTLLVQLAGLNTFDNPASASVLYSKVTEPEGQEVLEKLVEFLHERFSKSRYLKKENRPVKFHVTLINTKYRGREDATTTTTPNQGDRNKHSIPSRISFSAELFLNKFADINFGTCRIESLHINKMGERDPEGKYISAGKINLP</sequence>
<comment type="caution">
    <text evidence="4">The sequence shown here is derived from an EMBL/GenBank/DDBJ whole genome shotgun (WGS) entry which is preliminary data.</text>
</comment>
<evidence type="ECO:0000313" key="4">
    <source>
        <dbReference type="EMBL" id="CAG8446808.1"/>
    </source>
</evidence>
<accession>A0A9N8YP12</accession>
<keyword evidence="1" id="KW-0694">RNA-binding</keyword>
<dbReference type="InterPro" id="IPR036612">
    <property type="entry name" value="KH_dom_type_1_sf"/>
</dbReference>
<feature type="region of interest" description="Disordered" evidence="2">
    <location>
        <begin position="286"/>
        <end position="305"/>
    </location>
</feature>
<dbReference type="GO" id="GO:0005634">
    <property type="term" value="C:nucleus"/>
    <property type="evidence" value="ECO:0007669"/>
    <property type="project" value="TreeGrafter"/>
</dbReference>
<dbReference type="PANTHER" id="PTHR13360">
    <property type="entry name" value="ACTIVATING SIGNAL COINTEGRATOR 1 COMPLEX SUBUNIT 1"/>
    <property type="match status" value="1"/>
</dbReference>
<dbReference type="Pfam" id="PF10469">
    <property type="entry name" value="AKAP7_NLS"/>
    <property type="match status" value="1"/>
</dbReference>
<dbReference type="CDD" id="cd00105">
    <property type="entry name" value="KH-I"/>
    <property type="match status" value="1"/>
</dbReference>
<reference evidence="4" key="1">
    <citation type="submission" date="2021-06" db="EMBL/GenBank/DDBJ databases">
        <authorList>
            <person name="Kallberg Y."/>
            <person name="Tangrot J."/>
            <person name="Rosling A."/>
        </authorList>
    </citation>
    <scope>NUCLEOTIDE SEQUENCE</scope>
    <source>
        <strain evidence="4">MT106</strain>
    </source>
</reference>
<evidence type="ECO:0000313" key="5">
    <source>
        <dbReference type="Proteomes" id="UP000789831"/>
    </source>
</evidence>